<sequence length="194" mass="21594">MVNHLLPVVVKIPPPRVVNSPLEDRSHPMMVNYLLSVVVNIPPPTVVSTPLEDQNQMSYDLKKNLISVSTIDSQGYKYSFEYGVLIVSNGALVVIKGKFSNGLYVLQGSTVIGAAFVSSSSDPYLDTTHLWHMRLGYMSEDGITILSKRGLLDGQKTDRLDFCENSVYGKQCRVKFTTATHRTKSILDYIHSNL</sequence>
<organism evidence="2 3">
    <name type="scientific">Acer yangbiense</name>
    <dbReference type="NCBI Taxonomy" id="1000413"/>
    <lineage>
        <taxon>Eukaryota</taxon>
        <taxon>Viridiplantae</taxon>
        <taxon>Streptophyta</taxon>
        <taxon>Embryophyta</taxon>
        <taxon>Tracheophyta</taxon>
        <taxon>Spermatophyta</taxon>
        <taxon>Magnoliopsida</taxon>
        <taxon>eudicotyledons</taxon>
        <taxon>Gunneridae</taxon>
        <taxon>Pentapetalae</taxon>
        <taxon>rosids</taxon>
        <taxon>malvids</taxon>
        <taxon>Sapindales</taxon>
        <taxon>Sapindaceae</taxon>
        <taxon>Hippocastanoideae</taxon>
        <taxon>Acereae</taxon>
        <taxon>Acer</taxon>
    </lineage>
</organism>
<dbReference type="EMBL" id="VAHF01000002">
    <property type="protein sequence ID" value="TXG69893.1"/>
    <property type="molecule type" value="Genomic_DNA"/>
</dbReference>
<evidence type="ECO:0000313" key="2">
    <source>
        <dbReference type="EMBL" id="TXG69893.1"/>
    </source>
</evidence>
<keyword evidence="3" id="KW-1185">Reference proteome</keyword>
<name>A0A5C7IKU3_9ROSI</name>
<dbReference type="Proteomes" id="UP000323000">
    <property type="component" value="Chromosome 2"/>
</dbReference>
<dbReference type="Pfam" id="PF13976">
    <property type="entry name" value="gag_pre-integrs"/>
    <property type="match status" value="1"/>
</dbReference>
<gene>
    <name evidence="2" type="ORF">EZV62_004828</name>
</gene>
<evidence type="ECO:0000259" key="1">
    <source>
        <dbReference type="Pfam" id="PF13976"/>
    </source>
</evidence>
<dbReference type="InterPro" id="IPR025724">
    <property type="entry name" value="GAG-pre-integrase_dom"/>
</dbReference>
<evidence type="ECO:0000313" key="3">
    <source>
        <dbReference type="Proteomes" id="UP000323000"/>
    </source>
</evidence>
<feature type="domain" description="GAG-pre-integrase" evidence="1">
    <location>
        <begin position="102"/>
        <end position="171"/>
    </location>
</feature>
<dbReference type="AlphaFoldDB" id="A0A5C7IKU3"/>
<accession>A0A5C7IKU3</accession>
<comment type="caution">
    <text evidence="2">The sequence shown here is derived from an EMBL/GenBank/DDBJ whole genome shotgun (WGS) entry which is preliminary data.</text>
</comment>
<protein>
    <recommendedName>
        <fullName evidence="1">GAG-pre-integrase domain-containing protein</fullName>
    </recommendedName>
</protein>
<dbReference type="OrthoDB" id="1751483at2759"/>
<reference evidence="3" key="1">
    <citation type="journal article" date="2019" name="Gigascience">
        <title>De novo genome assembly of the endangered Acer yangbiense, a plant species with extremely small populations endemic to Yunnan Province, China.</title>
        <authorList>
            <person name="Yang J."/>
            <person name="Wariss H.M."/>
            <person name="Tao L."/>
            <person name="Zhang R."/>
            <person name="Yun Q."/>
            <person name="Hollingsworth P."/>
            <person name="Dao Z."/>
            <person name="Luo G."/>
            <person name="Guo H."/>
            <person name="Ma Y."/>
            <person name="Sun W."/>
        </authorList>
    </citation>
    <scope>NUCLEOTIDE SEQUENCE [LARGE SCALE GENOMIC DNA]</scope>
    <source>
        <strain evidence="3">cv. Malutang</strain>
    </source>
</reference>
<proteinExistence type="predicted"/>